<accession>A0A558DFN0</accession>
<dbReference type="InterPro" id="IPR036249">
    <property type="entry name" value="Thioredoxin-like_sf"/>
</dbReference>
<organism evidence="2 3">
    <name type="scientific">Sedimenticola thiotaurini</name>
    <dbReference type="NCBI Taxonomy" id="1543721"/>
    <lineage>
        <taxon>Bacteria</taxon>
        <taxon>Pseudomonadati</taxon>
        <taxon>Pseudomonadota</taxon>
        <taxon>Gammaproteobacteria</taxon>
        <taxon>Chromatiales</taxon>
        <taxon>Sedimenticolaceae</taxon>
        <taxon>Sedimenticola</taxon>
    </lineage>
</organism>
<evidence type="ECO:0000259" key="1">
    <source>
        <dbReference type="Pfam" id="PF01323"/>
    </source>
</evidence>
<dbReference type="Pfam" id="PF01323">
    <property type="entry name" value="DSBA"/>
    <property type="match status" value="1"/>
</dbReference>
<proteinExistence type="predicted"/>
<sequence length="208" mass="23382">MGCNLYYVHDPMCSWCWAFRPVYEQIVSALPANVTLSTLLGGLAADSDEPMPEAMSSFLQATWLKIMERVPGTEFNFDFWTQCRPRRATYPACRAVIAARQQGIKYESAMIKAIQQAYYLRAMNPSDDVTLVKLANELGLDARQFSDALNALGTQRELEREIELGRSIGAEGFPSLILECDGKYHRLHYSYLDPAPLLAQLSRLTGCD</sequence>
<dbReference type="Gene3D" id="3.40.30.10">
    <property type="entry name" value="Glutaredoxin"/>
    <property type="match status" value="1"/>
</dbReference>
<dbReference type="Gene3D" id="1.10.472.60">
    <property type="entry name" value="putative protein disulfide isomerase domain"/>
    <property type="match status" value="1"/>
</dbReference>
<name>A0A558DFN0_9GAMM</name>
<dbReference type="PANTHER" id="PTHR13887">
    <property type="entry name" value="GLUTATHIONE S-TRANSFERASE KAPPA"/>
    <property type="match status" value="1"/>
</dbReference>
<dbReference type="Proteomes" id="UP000317355">
    <property type="component" value="Unassembled WGS sequence"/>
</dbReference>
<dbReference type="PANTHER" id="PTHR13887:SF54">
    <property type="entry name" value="DSBA FAMILY PROTEIN"/>
    <property type="match status" value="1"/>
</dbReference>
<comment type="caution">
    <text evidence="2">The sequence shown here is derived from an EMBL/GenBank/DDBJ whole genome shotgun (WGS) entry which is preliminary data.</text>
</comment>
<feature type="domain" description="DSBA-like thioredoxin" evidence="1">
    <location>
        <begin position="10"/>
        <end position="183"/>
    </location>
</feature>
<dbReference type="SUPFAM" id="SSF52833">
    <property type="entry name" value="Thioredoxin-like"/>
    <property type="match status" value="1"/>
</dbReference>
<gene>
    <name evidence="2" type="ORF">FHK82_01400</name>
</gene>
<evidence type="ECO:0000313" key="3">
    <source>
        <dbReference type="Proteomes" id="UP000317355"/>
    </source>
</evidence>
<dbReference type="InterPro" id="IPR001853">
    <property type="entry name" value="DSBA-like_thioredoxin_dom"/>
</dbReference>
<dbReference type="EMBL" id="VMRY01000003">
    <property type="protein sequence ID" value="TVT59663.1"/>
    <property type="molecule type" value="Genomic_DNA"/>
</dbReference>
<reference evidence="2 3" key="1">
    <citation type="submission" date="2019-07" db="EMBL/GenBank/DDBJ databases">
        <title>The pathways for chlorine oxyanion respiration interact through the shared metabolite chlorate.</title>
        <authorList>
            <person name="Barnum T.P."/>
            <person name="Cheng Y."/>
            <person name="Hill K.A."/>
            <person name="Lucas L.N."/>
            <person name="Carlson H.K."/>
            <person name="Coates J.D."/>
        </authorList>
    </citation>
    <scope>NUCLEOTIDE SEQUENCE [LARGE SCALE GENOMIC DNA]</scope>
    <source>
        <strain evidence="2">BK-3</strain>
    </source>
</reference>
<dbReference type="CDD" id="cd03025">
    <property type="entry name" value="DsbA_FrnE_like"/>
    <property type="match status" value="1"/>
</dbReference>
<dbReference type="AlphaFoldDB" id="A0A558DFN0"/>
<evidence type="ECO:0000313" key="2">
    <source>
        <dbReference type="EMBL" id="TVT59663.1"/>
    </source>
</evidence>
<protein>
    <submittedName>
        <fullName evidence="2">DsbA family protein</fullName>
    </submittedName>
</protein>